<reference evidence="1 2" key="1">
    <citation type="submission" date="2024-04" db="EMBL/GenBank/DDBJ databases">
        <authorList>
            <person name="Fracassetti M."/>
        </authorList>
    </citation>
    <scope>NUCLEOTIDE SEQUENCE [LARGE SCALE GENOMIC DNA]</scope>
</reference>
<sequence length="107" mass="12029">MKYGQKVINEWSSPRHHRLTTTLAEVDSIVERQLTHMDLSACVEGNISSSSSSMGSRSEWANLRMMMPSSVHHPYLAAAQQQRPFSEMGFMLLLPKGEPNQQIGDLL</sequence>
<keyword evidence="2" id="KW-1185">Reference proteome</keyword>
<accession>A0AAV2G297</accession>
<name>A0AAV2G297_9ROSI</name>
<dbReference type="AlphaFoldDB" id="A0AAV2G297"/>
<gene>
    <name evidence="1" type="ORF">LTRI10_LOCUS44610</name>
</gene>
<dbReference type="Proteomes" id="UP001497516">
    <property type="component" value="Chromosome 7"/>
</dbReference>
<dbReference type="EMBL" id="OZ034820">
    <property type="protein sequence ID" value="CAL1404786.1"/>
    <property type="molecule type" value="Genomic_DNA"/>
</dbReference>
<evidence type="ECO:0000313" key="1">
    <source>
        <dbReference type="EMBL" id="CAL1404786.1"/>
    </source>
</evidence>
<proteinExistence type="predicted"/>
<evidence type="ECO:0000313" key="2">
    <source>
        <dbReference type="Proteomes" id="UP001497516"/>
    </source>
</evidence>
<protein>
    <submittedName>
        <fullName evidence="1">Uncharacterized protein</fullName>
    </submittedName>
</protein>
<organism evidence="1 2">
    <name type="scientific">Linum trigynum</name>
    <dbReference type="NCBI Taxonomy" id="586398"/>
    <lineage>
        <taxon>Eukaryota</taxon>
        <taxon>Viridiplantae</taxon>
        <taxon>Streptophyta</taxon>
        <taxon>Embryophyta</taxon>
        <taxon>Tracheophyta</taxon>
        <taxon>Spermatophyta</taxon>
        <taxon>Magnoliopsida</taxon>
        <taxon>eudicotyledons</taxon>
        <taxon>Gunneridae</taxon>
        <taxon>Pentapetalae</taxon>
        <taxon>rosids</taxon>
        <taxon>fabids</taxon>
        <taxon>Malpighiales</taxon>
        <taxon>Linaceae</taxon>
        <taxon>Linum</taxon>
    </lineage>
</organism>